<feature type="transmembrane region" description="Helical" evidence="9">
    <location>
        <begin position="50"/>
        <end position="68"/>
    </location>
</feature>
<accession>A0A8C4RNM9</accession>
<keyword evidence="6" id="KW-0479">Metal-binding</keyword>
<evidence type="ECO:0000256" key="9">
    <source>
        <dbReference type="SAM" id="Phobius"/>
    </source>
</evidence>
<feature type="binding site" evidence="6">
    <location>
        <position position="399"/>
    </location>
    <ligand>
        <name>Na(+)</name>
        <dbReference type="ChEBI" id="CHEBI:29101"/>
        <label>1</label>
    </ligand>
</feature>
<dbReference type="PROSITE" id="PS00610">
    <property type="entry name" value="NA_NEUROTRAN_SYMP_1"/>
    <property type="match status" value="1"/>
</dbReference>
<feature type="disulfide bond" evidence="7">
    <location>
        <begin position="162"/>
        <end position="171"/>
    </location>
</feature>
<dbReference type="GeneTree" id="ENSGT00940000163827"/>
<evidence type="ECO:0000256" key="6">
    <source>
        <dbReference type="PIRSR" id="PIRSR600175-1"/>
    </source>
</evidence>
<feature type="transmembrane region" description="Helical" evidence="9">
    <location>
        <begin position="122"/>
        <end position="150"/>
    </location>
</feature>
<dbReference type="Pfam" id="PF00209">
    <property type="entry name" value="SNF"/>
    <property type="match status" value="1"/>
</dbReference>
<evidence type="ECO:0000313" key="10">
    <source>
        <dbReference type="Ensembl" id="ENSECRP00000005283.1"/>
    </source>
</evidence>
<keyword evidence="2 8" id="KW-0813">Transport</keyword>
<dbReference type="Proteomes" id="UP000694620">
    <property type="component" value="Chromosome 3"/>
</dbReference>
<dbReference type="PROSITE" id="PS50267">
    <property type="entry name" value="NA_NEUROTRAN_SYMP_3"/>
    <property type="match status" value="1"/>
</dbReference>
<feature type="transmembrane region" description="Helical" evidence="9">
    <location>
        <begin position="253"/>
        <end position="276"/>
    </location>
</feature>
<feature type="binding site" evidence="6">
    <location>
        <position position="331"/>
    </location>
    <ligand>
        <name>Na(+)</name>
        <dbReference type="ChEBI" id="CHEBI:29101"/>
        <label>1</label>
    </ligand>
</feature>
<feature type="transmembrane region" description="Helical" evidence="9">
    <location>
        <begin position="296"/>
        <end position="313"/>
    </location>
</feature>
<proteinExistence type="inferred from homology"/>
<dbReference type="PANTHER" id="PTHR11616">
    <property type="entry name" value="SODIUM/CHLORIDE DEPENDENT TRANSPORTER"/>
    <property type="match status" value="1"/>
</dbReference>
<feature type="transmembrane region" description="Helical" evidence="9">
    <location>
        <begin position="542"/>
        <end position="561"/>
    </location>
</feature>
<feature type="binding site" evidence="6">
    <location>
        <position position="396"/>
    </location>
    <ligand>
        <name>Na(+)</name>
        <dbReference type="ChEBI" id="CHEBI:29101"/>
        <label>1</label>
    </ligand>
</feature>
<organism evidence="10 11">
    <name type="scientific">Erpetoichthys calabaricus</name>
    <name type="common">Rope fish</name>
    <name type="synonym">Calamoichthys calabaricus</name>
    <dbReference type="NCBI Taxonomy" id="27687"/>
    <lineage>
        <taxon>Eukaryota</taxon>
        <taxon>Metazoa</taxon>
        <taxon>Chordata</taxon>
        <taxon>Craniata</taxon>
        <taxon>Vertebrata</taxon>
        <taxon>Euteleostomi</taxon>
        <taxon>Actinopterygii</taxon>
        <taxon>Polypteriformes</taxon>
        <taxon>Polypteridae</taxon>
        <taxon>Erpetoichthys</taxon>
    </lineage>
</organism>
<name>A0A8C4RNM9_ERPCA</name>
<keyword evidence="3 8" id="KW-0812">Transmembrane</keyword>
<feature type="transmembrane region" description="Helical" evidence="9">
    <location>
        <begin position="325"/>
        <end position="351"/>
    </location>
</feature>
<keyword evidence="5 9" id="KW-0472">Membrane</keyword>
<dbReference type="GO" id="GO:0005332">
    <property type="term" value="F:gamma-aminobutyric acid:sodium:chloride symporter activity"/>
    <property type="evidence" value="ECO:0007669"/>
    <property type="project" value="TreeGrafter"/>
</dbReference>
<dbReference type="InterPro" id="IPR000175">
    <property type="entry name" value="Na/ntran_symport"/>
</dbReference>
<evidence type="ECO:0000256" key="8">
    <source>
        <dbReference type="RuleBase" id="RU003732"/>
    </source>
</evidence>
<evidence type="ECO:0000256" key="4">
    <source>
        <dbReference type="ARBA" id="ARBA00022989"/>
    </source>
</evidence>
<reference evidence="10" key="3">
    <citation type="submission" date="2025-09" db="UniProtKB">
        <authorList>
            <consortium name="Ensembl"/>
        </authorList>
    </citation>
    <scope>IDENTIFICATION</scope>
</reference>
<dbReference type="GO" id="GO:0046872">
    <property type="term" value="F:metal ion binding"/>
    <property type="evidence" value="ECO:0007669"/>
    <property type="project" value="UniProtKB-KW"/>
</dbReference>
<feature type="transmembrane region" description="Helical" evidence="9">
    <location>
        <begin position="383"/>
        <end position="416"/>
    </location>
</feature>
<feature type="binding site" evidence="6">
    <location>
        <position position="56"/>
    </location>
    <ligand>
        <name>Na(+)</name>
        <dbReference type="ChEBI" id="CHEBI:29101"/>
        <label>1</label>
    </ligand>
</feature>
<evidence type="ECO:0000256" key="1">
    <source>
        <dbReference type="ARBA" id="ARBA00004141"/>
    </source>
</evidence>
<feature type="binding site" evidence="6">
    <location>
        <position position="299"/>
    </location>
    <ligand>
        <name>Na(+)</name>
        <dbReference type="ChEBI" id="CHEBI:29101"/>
        <label>1</label>
    </ligand>
</feature>
<feature type="transmembrane region" description="Helical" evidence="9">
    <location>
        <begin position="214"/>
        <end position="233"/>
    </location>
</feature>
<reference evidence="10" key="1">
    <citation type="submission" date="2021-06" db="EMBL/GenBank/DDBJ databases">
        <authorList>
            <consortium name="Wellcome Sanger Institute Data Sharing"/>
        </authorList>
    </citation>
    <scope>NUCLEOTIDE SEQUENCE [LARGE SCALE GENOMIC DNA]</scope>
</reference>
<dbReference type="GO" id="GO:0042995">
    <property type="term" value="C:cell projection"/>
    <property type="evidence" value="ECO:0007669"/>
    <property type="project" value="TreeGrafter"/>
</dbReference>
<keyword evidence="7" id="KW-1015">Disulfide bond</keyword>
<protein>
    <recommendedName>
        <fullName evidence="8">Transporter</fullName>
    </recommendedName>
</protein>
<keyword evidence="11" id="KW-1185">Reference proteome</keyword>
<evidence type="ECO:0000256" key="3">
    <source>
        <dbReference type="ARBA" id="ARBA00022692"/>
    </source>
</evidence>
<evidence type="ECO:0000313" key="11">
    <source>
        <dbReference type="Proteomes" id="UP000694620"/>
    </source>
</evidence>
<dbReference type="PRINTS" id="PR00176">
    <property type="entry name" value="NANEUSMPORT"/>
</dbReference>
<feature type="transmembrane region" description="Helical" evidence="9">
    <location>
        <begin position="80"/>
        <end position="101"/>
    </location>
</feature>
<dbReference type="AlphaFoldDB" id="A0A8C4RNM9"/>
<dbReference type="SUPFAM" id="SSF161070">
    <property type="entry name" value="SNF-like"/>
    <property type="match status" value="1"/>
</dbReference>
<dbReference type="GO" id="GO:0005886">
    <property type="term" value="C:plasma membrane"/>
    <property type="evidence" value="ECO:0007669"/>
    <property type="project" value="TreeGrafter"/>
</dbReference>
<dbReference type="CDD" id="cd11496">
    <property type="entry name" value="SLC6sbd-TauT-like"/>
    <property type="match status" value="1"/>
</dbReference>
<keyword evidence="6" id="KW-0915">Sodium</keyword>
<dbReference type="InterPro" id="IPR037272">
    <property type="entry name" value="SNS_sf"/>
</dbReference>
<comment type="subcellular location">
    <subcellularLocation>
        <location evidence="1">Membrane</location>
        <topology evidence="1">Multi-pass membrane protein</topology>
    </subcellularLocation>
</comment>
<comment type="similarity">
    <text evidence="8">Belongs to the sodium:neurotransmitter symporter (SNF) (TC 2.A.22) family.</text>
</comment>
<evidence type="ECO:0000256" key="2">
    <source>
        <dbReference type="ARBA" id="ARBA00022448"/>
    </source>
</evidence>
<feature type="binding site" evidence="6">
    <location>
        <position position="63"/>
    </location>
    <ligand>
        <name>Na(+)</name>
        <dbReference type="ChEBI" id="CHEBI:29101"/>
        <label>1</label>
    </ligand>
</feature>
<dbReference type="PANTHER" id="PTHR11616:SF111">
    <property type="entry name" value="SODIUM- AND CHLORIDE-DEPENDENT GABA TRANSPORTER 2"/>
    <property type="match status" value="1"/>
</dbReference>
<keyword evidence="4 9" id="KW-1133">Transmembrane helix</keyword>
<sequence>MPNLSCGTLSNSLNLVYPGSVGMEHKQKDLSTSEEQKVLERGQWANKREFILAVAGEIIGLGNVWRFPYLCYKNGGGTFLVPYVLFLVTCGIPLFLLETALGQYTSQGGITCWRKVCPLFEGIGYASLVINGYCCICYIIIQAWALFYLLHCFSQVLPWANCNNTWNTERCVQFETLGNISNLIAPENATSPTTEFWERKVLKVSRGIEELGSLQWEMALCLLFIWVVCYFCVWKGVKSTGKAVYFTATFPYLMLSVLLVRGLTLPGAAEGISFYLYPVPERLADSQVWMDAGTQIFFSYSVCMGRLTTLGSYNKYNNNCYKDSLYLCLLNSSTSFVAGFAIFSVLGFMAYEQGLHISKVAESGPGLAFIAYPRAVAMMPLPQLWACCFFLMVILLGLDTTFVGLESLITAVVDLYPATLRKGQRRKIFLLLVCSSCYLIGLLMVTEGGIYIFQLLDYYAGSGICLLFLAIFESVCISRMYSADLLFENIKDMIGYRPWAPFKYCWTIVTPTVCIGTFIFFVAKYTPLKFNKVYVYPSWAYILGWLLTLSSTCMVPLWIAYKLMRTKGPFLQRFQLLARPADDLPLNRKREEYFALNLGPHHASTSREENETL</sequence>
<feature type="transmembrane region" description="Helical" evidence="9">
    <location>
        <begin position="459"/>
        <end position="481"/>
    </location>
</feature>
<feature type="transmembrane region" description="Helical" evidence="9">
    <location>
        <begin position="502"/>
        <end position="522"/>
    </location>
</feature>
<gene>
    <name evidence="10" type="primary">LOC114649275</name>
</gene>
<reference evidence="10" key="2">
    <citation type="submission" date="2025-08" db="UniProtKB">
        <authorList>
            <consortium name="Ensembl"/>
        </authorList>
    </citation>
    <scope>IDENTIFICATION</scope>
</reference>
<evidence type="ECO:0000256" key="5">
    <source>
        <dbReference type="ARBA" id="ARBA00023136"/>
    </source>
</evidence>
<feature type="transmembrane region" description="Helical" evidence="9">
    <location>
        <begin position="428"/>
        <end position="453"/>
    </location>
</feature>
<evidence type="ECO:0000256" key="7">
    <source>
        <dbReference type="PIRSR" id="PIRSR600175-2"/>
    </source>
</evidence>
<keyword evidence="8" id="KW-0769">Symport</keyword>
<dbReference type="Ensembl" id="ENSECRT00000005378.1">
    <property type="protein sequence ID" value="ENSECRP00000005283.1"/>
    <property type="gene ID" value="ENSECRG00000002720.1"/>
</dbReference>
<dbReference type="PROSITE" id="PS00754">
    <property type="entry name" value="NA_NEUROTRAN_SYMP_2"/>
    <property type="match status" value="1"/>
</dbReference>